<dbReference type="EMBL" id="AP019309">
    <property type="protein sequence ID" value="BBH25107.1"/>
    <property type="molecule type" value="Genomic_DNA"/>
</dbReference>
<sequence length="92" mass="10950">MIKTLDEIIYYPSTRKVITEELRSAIGLYQKHGMTNDQFYFLIDHYVQNFSYLLFSDDYEIHNTIKSHLGSRNVRMLEAVISEIKKTREEKA</sequence>
<dbReference type="Proteomes" id="UP000268059">
    <property type="component" value="Chromosome"/>
</dbReference>
<dbReference type="EMBL" id="AP019309">
    <property type="protein sequence ID" value="BBH26876.1"/>
    <property type="molecule type" value="Genomic_DNA"/>
</dbReference>
<dbReference type="KEGG" id="ebm:SG0102_18100"/>
<dbReference type="InParanoid" id="A0A3G9J883"/>
<proteinExistence type="predicted"/>
<evidence type="ECO:0000313" key="1">
    <source>
        <dbReference type="EMBL" id="BBH25107.1"/>
    </source>
</evidence>
<accession>A0A3G9J883</accession>
<dbReference type="AlphaFoldDB" id="A0A3G9J883"/>
<evidence type="ECO:0000313" key="2">
    <source>
        <dbReference type="EMBL" id="BBH26876.1"/>
    </source>
</evidence>
<reference evidence="2 3" key="1">
    <citation type="submission" date="2018-11" db="EMBL/GenBank/DDBJ databases">
        <title>Novel Erysipelotrichaceae bacterium isolated from small intestine of a swine.</title>
        <authorList>
            <person name="Kim J.S."/>
            <person name="Choe H."/>
            <person name="Lee Y.R."/>
            <person name="Kim K.M."/>
            <person name="Park D.S."/>
        </authorList>
    </citation>
    <scope>NUCLEOTIDE SEQUENCE [LARGE SCALE GENOMIC DNA]</scope>
    <source>
        <strain evidence="2 3">SG0102</strain>
    </source>
</reference>
<keyword evidence="3" id="KW-1185">Reference proteome</keyword>
<gene>
    <name evidence="1" type="ORF">SG0102_00410</name>
    <name evidence="2" type="ORF">SG0102_18100</name>
</gene>
<organism evidence="2 3">
    <name type="scientific">Intestinibaculum porci</name>
    <dbReference type="NCBI Taxonomy" id="2487118"/>
    <lineage>
        <taxon>Bacteria</taxon>
        <taxon>Bacillati</taxon>
        <taxon>Bacillota</taxon>
        <taxon>Erysipelotrichia</taxon>
        <taxon>Erysipelotrichales</taxon>
        <taxon>Erysipelotrichaceae</taxon>
        <taxon>Intestinibaculum</taxon>
    </lineage>
</organism>
<protein>
    <submittedName>
        <fullName evidence="2">Uncharacterized protein</fullName>
    </submittedName>
</protein>
<dbReference type="RefSeq" id="WP_125118087.1">
    <property type="nucleotide sequence ID" value="NZ_AP019309.1"/>
</dbReference>
<dbReference type="KEGG" id="ebm:SG0102_00410"/>
<evidence type="ECO:0000313" key="3">
    <source>
        <dbReference type="Proteomes" id="UP000268059"/>
    </source>
</evidence>
<name>A0A3G9J883_9FIRM</name>